<dbReference type="EMBL" id="MU790528">
    <property type="protein sequence ID" value="KAJ3999987.1"/>
    <property type="molecule type" value="Genomic_DNA"/>
</dbReference>
<proteinExistence type="predicted"/>
<name>A0ABQ8QNH6_9AGAR</name>
<protein>
    <submittedName>
        <fullName evidence="2">Uncharacterized protein</fullName>
    </submittedName>
</protein>
<comment type="caution">
    <text evidence="2">The sequence shown here is derived from an EMBL/GenBank/DDBJ whole genome shotgun (WGS) entry which is preliminary data.</text>
</comment>
<dbReference type="Proteomes" id="UP001163828">
    <property type="component" value="Unassembled WGS sequence"/>
</dbReference>
<keyword evidence="3" id="KW-1185">Reference proteome</keyword>
<accession>A0ABQ8QNH6</accession>
<feature type="transmembrane region" description="Helical" evidence="1">
    <location>
        <begin position="48"/>
        <end position="70"/>
    </location>
</feature>
<keyword evidence="1" id="KW-0812">Transmembrane</keyword>
<organism evidence="2 3">
    <name type="scientific">Lentinula boryana</name>
    <dbReference type="NCBI Taxonomy" id="40481"/>
    <lineage>
        <taxon>Eukaryota</taxon>
        <taxon>Fungi</taxon>
        <taxon>Dikarya</taxon>
        <taxon>Basidiomycota</taxon>
        <taxon>Agaricomycotina</taxon>
        <taxon>Agaricomycetes</taxon>
        <taxon>Agaricomycetidae</taxon>
        <taxon>Agaricales</taxon>
        <taxon>Marasmiineae</taxon>
        <taxon>Omphalotaceae</taxon>
        <taxon>Lentinula</taxon>
    </lineage>
</organism>
<gene>
    <name evidence="2" type="ORF">F5050DRAFT_1733849</name>
</gene>
<keyword evidence="1" id="KW-1133">Transmembrane helix</keyword>
<keyword evidence="1" id="KW-0472">Membrane</keyword>
<feature type="transmembrane region" description="Helical" evidence="1">
    <location>
        <begin position="7"/>
        <end position="28"/>
    </location>
</feature>
<evidence type="ECO:0000313" key="3">
    <source>
        <dbReference type="Proteomes" id="UP001163828"/>
    </source>
</evidence>
<evidence type="ECO:0000256" key="1">
    <source>
        <dbReference type="SAM" id="Phobius"/>
    </source>
</evidence>
<evidence type="ECO:0000313" key="2">
    <source>
        <dbReference type="EMBL" id="KAJ3999987.1"/>
    </source>
</evidence>
<reference evidence="2" key="1">
    <citation type="submission" date="2022-08" db="EMBL/GenBank/DDBJ databases">
        <authorList>
            <consortium name="DOE Joint Genome Institute"/>
            <person name="Min B."/>
            <person name="Riley R."/>
            <person name="Sierra-Patev S."/>
            <person name="Naranjo-Ortiz M."/>
            <person name="Looney B."/>
            <person name="Konkel Z."/>
            <person name="Slot J.C."/>
            <person name="Sakamoto Y."/>
            <person name="Steenwyk J.L."/>
            <person name="Rokas A."/>
            <person name="Carro J."/>
            <person name="Camarero S."/>
            <person name="Ferreira P."/>
            <person name="Molpeceres G."/>
            <person name="Ruiz-Duenas F.J."/>
            <person name="Serrano A."/>
            <person name="Henrissat B."/>
            <person name="Drula E."/>
            <person name="Hughes K.W."/>
            <person name="Mata J.L."/>
            <person name="Ishikawa N.K."/>
            <person name="Vargas-Isla R."/>
            <person name="Ushijima S."/>
            <person name="Smith C.A."/>
            <person name="Ahrendt S."/>
            <person name="Andreopoulos W."/>
            <person name="He G."/>
            <person name="Labutti K."/>
            <person name="Lipzen A."/>
            <person name="Ng V."/>
            <person name="Sandor L."/>
            <person name="Barry K."/>
            <person name="Martinez A.T."/>
            <person name="Xiao Y."/>
            <person name="Gibbons J.G."/>
            <person name="Terashima K."/>
            <person name="Hibbett D.S."/>
            <person name="Grigoriev I.V."/>
        </authorList>
    </citation>
    <scope>NUCLEOTIDE SEQUENCE</scope>
    <source>
        <strain evidence="2">TFB10827</strain>
    </source>
</reference>
<feature type="non-terminal residue" evidence="2">
    <location>
        <position position="1"/>
    </location>
</feature>
<sequence>VALSSACLKAAILGLIPHLFLLISHIQFDRYLLAHISFSSYLTYSSIASLEVFSCPTLTTGPFSFLSFFLSSCL</sequence>